<dbReference type="Proteomes" id="UP000012283">
    <property type="component" value="Unassembled WGS sequence"/>
</dbReference>
<dbReference type="STRING" id="1308866.J416_00489"/>
<keyword evidence="4" id="KW-0143">Chaperone</keyword>
<evidence type="ECO:0000313" key="8">
    <source>
        <dbReference type="EMBL" id="ENH98419.1"/>
    </source>
</evidence>
<keyword evidence="8" id="KW-0966">Cell projection</keyword>
<accession>N4WGN9</accession>
<reference evidence="8 9" key="1">
    <citation type="submission" date="2013-03" db="EMBL/GenBank/DDBJ databases">
        <title>Draft genome sequence of Gracibacillus halophilus YIM-C55.5, a moderately halophilic and thermophilic organism from the Xiaochaidamu salt lake.</title>
        <authorList>
            <person name="Sugumar T."/>
            <person name="Polireddy D.R."/>
            <person name="Antony A."/>
            <person name="Madhava Y.R."/>
            <person name="Sivakumar N."/>
        </authorList>
    </citation>
    <scope>NUCLEOTIDE SEQUENCE [LARGE SCALE GENOMIC DNA]</scope>
    <source>
        <strain evidence="8 9">YIM-C55.5</strain>
    </source>
</reference>
<dbReference type="Pfam" id="PF05400">
    <property type="entry name" value="FliT"/>
    <property type="match status" value="1"/>
</dbReference>
<evidence type="ECO:0000256" key="5">
    <source>
        <dbReference type="ARBA" id="ARBA00093765"/>
    </source>
</evidence>
<keyword evidence="3" id="KW-1005">Bacterial flagellum biogenesis</keyword>
<dbReference type="RefSeq" id="WP_003462656.1">
    <property type="nucleotide sequence ID" value="NZ_APML01000003.1"/>
</dbReference>
<evidence type="ECO:0000256" key="1">
    <source>
        <dbReference type="ARBA" id="ARBA00004514"/>
    </source>
</evidence>
<protein>
    <recommendedName>
        <fullName evidence="7">Flagellar protein FliT</fullName>
    </recommendedName>
</protein>
<organism evidence="8 9">
    <name type="scientific">Gracilibacillus halophilus YIM-C55.5</name>
    <dbReference type="NCBI Taxonomy" id="1308866"/>
    <lineage>
        <taxon>Bacteria</taxon>
        <taxon>Bacillati</taxon>
        <taxon>Bacillota</taxon>
        <taxon>Bacilli</taxon>
        <taxon>Bacillales</taxon>
        <taxon>Bacillaceae</taxon>
        <taxon>Gracilibacillus</taxon>
    </lineage>
</organism>
<comment type="caution">
    <text evidence="8">The sequence shown here is derived from an EMBL/GenBank/DDBJ whole genome shotgun (WGS) entry which is preliminary data.</text>
</comment>
<name>N4WGN9_9BACI</name>
<dbReference type="OrthoDB" id="2353131at2"/>
<evidence type="ECO:0000256" key="3">
    <source>
        <dbReference type="ARBA" id="ARBA00022795"/>
    </source>
</evidence>
<keyword evidence="9" id="KW-1185">Reference proteome</keyword>
<evidence type="ECO:0000256" key="7">
    <source>
        <dbReference type="ARBA" id="ARBA00093797"/>
    </source>
</evidence>
<comment type="subcellular location">
    <subcellularLocation>
        <location evidence="1">Cytoplasm</location>
        <location evidence="1">Cytosol</location>
    </subcellularLocation>
</comment>
<proteinExistence type="inferred from homology"/>
<evidence type="ECO:0000313" key="9">
    <source>
        <dbReference type="Proteomes" id="UP000012283"/>
    </source>
</evidence>
<comment type="function">
    <text evidence="5">May act as an export chaperone for the filament capping protein FliD.</text>
</comment>
<dbReference type="PATRIC" id="fig|1308866.3.peg.101"/>
<keyword evidence="2" id="KW-0963">Cytoplasm</keyword>
<keyword evidence="8" id="KW-0969">Cilium</keyword>
<evidence type="ECO:0000256" key="2">
    <source>
        <dbReference type="ARBA" id="ARBA00022490"/>
    </source>
</evidence>
<evidence type="ECO:0000256" key="6">
    <source>
        <dbReference type="ARBA" id="ARBA00093785"/>
    </source>
</evidence>
<dbReference type="EMBL" id="APML01000003">
    <property type="protein sequence ID" value="ENH98419.1"/>
    <property type="molecule type" value="Genomic_DNA"/>
</dbReference>
<comment type="similarity">
    <text evidence="6">Belongs to the bacillales FliT family.</text>
</comment>
<dbReference type="AlphaFoldDB" id="N4WGN9"/>
<evidence type="ECO:0000256" key="4">
    <source>
        <dbReference type="ARBA" id="ARBA00023186"/>
    </source>
</evidence>
<keyword evidence="8" id="KW-0282">Flagellum</keyword>
<sequence>MNHIDTYYQLTKEMLDLFDQYPESDKRDDLIEEINRLLQERQEVTDLIQPPFTQDERALSEEIYQLDQQLDKKLNRLFKRIKTDLQNTKKQQKSTPQYMNPYKNVATYDGTFLDSRK</sequence>
<dbReference type="InterPro" id="IPR008622">
    <property type="entry name" value="FliT"/>
</dbReference>
<gene>
    <name evidence="8" type="ORF">J416_00489</name>
</gene>
<dbReference type="eggNOG" id="ENOG50330XF">
    <property type="taxonomic scope" value="Bacteria"/>
</dbReference>